<accession>A0A2G8S4S2</accession>
<dbReference type="Pfam" id="PF26640">
    <property type="entry name" value="DUF8212"/>
    <property type="match status" value="1"/>
</dbReference>
<gene>
    <name evidence="2" type="ORF">GSI_08795</name>
</gene>
<dbReference type="PANTHER" id="PTHR10622">
    <property type="entry name" value="HET DOMAIN-CONTAINING PROTEIN"/>
    <property type="match status" value="1"/>
</dbReference>
<evidence type="ECO:0000313" key="3">
    <source>
        <dbReference type="Proteomes" id="UP000230002"/>
    </source>
</evidence>
<reference evidence="2 3" key="1">
    <citation type="journal article" date="2015" name="Sci. Rep.">
        <title>Chromosome-level genome map provides insights into diverse defense mechanisms in the medicinal fungus Ganoderma sinense.</title>
        <authorList>
            <person name="Zhu Y."/>
            <person name="Xu J."/>
            <person name="Sun C."/>
            <person name="Zhou S."/>
            <person name="Xu H."/>
            <person name="Nelson D.R."/>
            <person name="Qian J."/>
            <person name="Song J."/>
            <person name="Luo H."/>
            <person name="Xiang L."/>
            <person name="Li Y."/>
            <person name="Xu Z."/>
            <person name="Ji A."/>
            <person name="Wang L."/>
            <person name="Lu S."/>
            <person name="Hayward A."/>
            <person name="Sun W."/>
            <person name="Li X."/>
            <person name="Schwartz D.C."/>
            <person name="Wang Y."/>
            <person name="Chen S."/>
        </authorList>
    </citation>
    <scope>NUCLEOTIDE SEQUENCE [LARGE SCALE GENOMIC DNA]</scope>
    <source>
        <strain evidence="2 3">ZZ0214-1</strain>
    </source>
</reference>
<organism evidence="2 3">
    <name type="scientific">Ganoderma sinense ZZ0214-1</name>
    <dbReference type="NCBI Taxonomy" id="1077348"/>
    <lineage>
        <taxon>Eukaryota</taxon>
        <taxon>Fungi</taxon>
        <taxon>Dikarya</taxon>
        <taxon>Basidiomycota</taxon>
        <taxon>Agaricomycotina</taxon>
        <taxon>Agaricomycetes</taxon>
        <taxon>Polyporales</taxon>
        <taxon>Polyporaceae</taxon>
        <taxon>Ganoderma</taxon>
    </lineage>
</organism>
<name>A0A2G8S4S2_9APHY</name>
<dbReference type="Proteomes" id="UP000230002">
    <property type="component" value="Unassembled WGS sequence"/>
</dbReference>
<feature type="domain" description="DUF8212" evidence="1">
    <location>
        <begin position="53"/>
        <end position="269"/>
    </location>
</feature>
<dbReference type="EMBL" id="AYKW01000023">
    <property type="protein sequence ID" value="PIL28751.1"/>
    <property type="molecule type" value="Genomic_DNA"/>
</dbReference>
<evidence type="ECO:0000313" key="2">
    <source>
        <dbReference type="EMBL" id="PIL28751.1"/>
    </source>
</evidence>
<dbReference type="PANTHER" id="PTHR10622:SF10">
    <property type="entry name" value="HET DOMAIN-CONTAINING PROTEIN"/>
    <property type="match status" value="1"/>
</dbReference>
<dbReference type="AlphaFoldDB" id="A0A2G8S4S2"/>
<sequence length="495" mass="54372">MALLHLESLDKFSVSQRLSWAAKRETKRMEDQAYSLLGIFDINMPTLYGEGNRAFRRLLEQIMQRTPDQSLFAWGDVYLGPQILPLPSAGAAGVQDPQSFECFTYTEFPSLLAIQPSLFMNSGSIRAAPLDTVREIQTHKAHHHEIEYTSTPYGIRTQFQMIPLSNCFPSRSIRYDSQGMEVWQWYLAILGCEHKDPPAGHLLGRVCFIPPSERGVEFLYPGFVCISSSKAQHDRDDRWADHFPLSPDTIKRARGLRVVEAKTVYLAHPSRAPTPAPDALLQQRERSTVTLVLLPETSAALLASGYIAELRGPMQLQDAGRPGMGTHRLALAQDSAANDADEQGGGLGIVVEFEHALEEDGKRFTITARITVEMSEPLAVGTTQPAAEPDTVSWTDGRPWGAKLMRERVKVQGGGAGELVLDLGLDFAGMGIYFLRVDVLSDAAVLGAVSSTLSDKALQSGRRRVASTGSEGSTGAEGAKGRLGYWRQVAFWRAA</sequence>
<dbReference type="InterPro" id="IPR058525">
    <property type="entry name" value="DUF8212"/>
</dbReference>
<dbReference type="STRING" id="1077348.A0A2G8S4S2"/>
<comment type="caution">
    <text evidence="2">The sequence shown here is derived from an EMBL/GenBank/DDBJ whole genome shotgun (WGS) entry which is preliminary data.</text>
</comment>
<evidence type="ECO:0000259" key="1">
    <source>
        <dbReference type="Pfam" id="PF26640"/>
    </source>
</evidence>
<protein>
    <recommendedName>
        <fullName evidence="1">DUF8212 domain-containing protein</fullName>
    </recommendedName>
</protein>
<proteinExistence type="predicted"/>
<keyword evidence="3" id="KW-1185">Reference proteome</keyword>
<dbReference type="OrthoDB" id="10436636at2759"/>